<sequence>MHIRPATARDIPRLTDITTTSLVDDKTYDYMWPHRHEYPEDNVFWWQLKIERHLYDKKAVFLVVETDPEDEKAGGTDKATGPASVVISYIIWERIGCNKDARKRFAEKNTWLNVFDSTVAQMRTWSVDKKYQRRDGDPARLKALDEASDEVRKEYFSDLTDWWSLELLVTDRNYRRRGAASRLVRWGMNQADIEGLACGVEASVMGALLYTALGFRKLVTWCVRVPGDDDELVYDVMRREPWGLVLR</sequence>
<gene>
    <name evidence="1" type="ORF">K402DRAFT_371027</name>
</gene>
<dbReference type="PANTHER" id="PTHR42791:SF2">
    <property type="entry name" value="N-ACETYLTRANSFERASE DOMAIN-CONTAINING PROTEIN"/>
    <property type="match status" value="1"/>
</dbReference>
<protein>
    <recommendedName>
        <fullName evidence="3">N-acetyltransferase domain-containing protein</fullName>
    </recommendedName>
</protein>
<dbReference type="EMBL" id="ML977143">
    <property type="protein sequence ID" value="KAF1990071.1"/>
    <property type="molecule type" value="Genomic_DNA"/>
</dbReference>
<dbReference type="AlphaFoldDB" id="A0A6G1HA34"/>
<dbReference type="InterPro" id="IPR016181">
    <property type="entry name" value="Acyl_CoA_acyltransferase"/>
</dbReference>
<organism evidence="1 2">
    <name type="scientific">Aulographum hederae CBS 113979</name>
    <dbReference type="NCBI Taxonomy" id="1176131"/>
    <lineage>
        <taxon>Eukaryota</taxon>
        <taxon>Fungi</taxon>
        <taxon>Dikarya</taxon>
        <taxon>Ascomycota</taxon>
        <taxon>Pezizomycotina</taxon>
        <taxon>Dothideomycetes</taxon>
        <taxon>Pleosporomycetidae</taxon>
        <taxon>Aulographales</taxon>
        <taxon>Aulographaceae</taxon>
    </lineage>
</organism>
<dbReference type="InterPro" id="IPR052523">
    <property type="entry name" value="Trichothecene_AcTrans"/>
</dbReference>
<proteinExistence type="predicted"/>
<dbReference type="SUPFAM" id="SSF55729">
    <property type="entry name" value="Acyl-CoA N-acyltransferases (Nat)"/>
    <property type="match status" value="1"/>
</dbReference>
<dbReference type="PANTHER" id="PTHR42791">
    <property type="entry name" value="GNAT FAMILY ACETYLTRANSFERASE"/>
    <property type="match status" value="1"/>
</dbReference>
<dbReference type="Gene3D" id="3.40.630.30">
    <property type="match status" value="1"/>
</dbReference>
<keyword evidence="2" id="KW-1185">Reference proteome</keyword>
<name>A0A6G1HA34_9PEZI</name>
<dbReference type="OrthoDB" id="4738875at2759"/>
<dbReference type="CDD" id="cd04301">
    <property type="entry name" value="NAT_SF"/>
    <property type="match status" value="1"/>
</dbReference>
<evidence type="ECO:0008006" key="3">
    <source>
        <dbReference type="Google" id="ProtNLM"/>
    </source>
</evidence>
<dbReference type="Proteomes" id="UP000800041">
    <property type="component" value="Unassembled WGS sequence"/>
</dbReference>
<reference evidence="1" key="1">
    <citation type="journal article" date="2020" name="Stud. Mycol.">
        <title>101 Dothideomycetes genomes: a test case for predicting lifestyles and emergence of pathogens.</title>
        <authorList>
            <person name="Haridas S."/>
            <person name="Albert R."/>
            <person name="Binder M."/>
            <person name="Bloem J."/>
            <person name="Labutti K."/>
            <person name="Salamov A."/>
            <person name="Andreopoulos B."/>
            <person name="Baker S."/>
            <person name="Barry K."/>
            <person name="Bills G."/>
            <person name="Bluhm B."/>
            <person name="Cannon C."/>
            <person name="Castanera R."/>
            <person name="Culley D."/>
            <person name="Daum C."/>
            <person name="Ezra D."/>
            <person name="Gonzalez J."/>
            <person name="Henrissat B."/>
            <person name="Kuo A."/>
            <person name="Liang C."/>
            <person name="Lipzen A."/>
            <person name="Lutzoni F."/>
            <person name="Magnuson J."/>
            <person name="Mondo S."/>
            <person name="Nolan M."/>
            <person name="Ohm R."/>
            <person name="Pangilinan J."/>
            <person name="Park H.-J."/>
            <person name="Ramirez L."/>
            <person name="Alfaro M."/>
            <person name="Sun H."/>
            <person name="Tritt A."/>
            <person name="Yoshinaga Y."/>
            <person name="Zwiers L.-H."/>
            <person name="Turgeon B."/>
            <person name="Goodwin S."/>
            <person name="Spatafora J."/>
            <person name="Crous P."/>
            <person name="Grigoriev I."/>
        </authorList>
    </citation>
    <scope>NUCLEOTIDE SEQUENCE</scope>
    <source>
        <strain evidence="1">CBS 113979</strain>
    </source>
</reference>
<accession>A0A6G1HA34</accession>
<evidence type="ECO:0000313" key="2">
    <source>
        <dbReference type="Proteomes" id="UP000800041"/>
    </source>
</evidence>
<evidence type="ECO:0000313" key="1">
    <source>
        <dbReference type="EMBL" id="KAF1990071.1"/>
    </source>
</evidence>